<evidence type="ECO:0000256" key="3">
    <source>
        <dbReference type="ARBA" id="ARBA00022932"/>
    </source>
</evidence>
<dbReference type="GO" id="GO:0042276">
    <property type="term" value="P:error-prone translesion synthesis"/>
    <property type="evidence" value="ECO:0007669"/>
    <property type="project" value="InterPro"/>
</dbReference>
<evidence type="ECO:0000256" key="6">
    <source>
        <dbReference type="ARBA" id="ARBA00044768"/>
    </source>
</evidence>
<dbReference type="PANTHER" id="PTHR31399">
    <property type="entry name" value="DNA-DIRECTED PRIMASE / POLYMERASE PROTEIN"/>
    <property type="match status" value="1"/>
</dbReference>
<keyword evidence="3" id="KW-0239">DNA-directed DNA polymerase</keyword>
<evidence type="ECO:0000313" key="9">
    <source>
        <dbReference type="EMBL" id="CAB3369684.1"/>
    </source>
</evidence>
<keyword evidence="3" id="KW-0808">Transferase</keyword>
<dbReference type="GO" id="GO:0003887">
    <property type="term" value="F:DNA-directed DNA polymerase activity"/>
    <property type="evidence" value="ECO:0007669"/>
    <property type="project" value="UniProtKB-KW"/>
</dbReference>
<proteinExistence type="inferred from homology"/>
<evidence type="ECO:0000256" key="1">
    <source>
        <dbReference type="ARBA" id="ARBA00009762"/>
    </source>
</evidence>
<dbReference type="GO" id="GO:0009411">
    <property type="term" value="P:response to UV"/>
    <property type="evidence" value="ECO:0007669"/>
    <property type="project" value="TreeGrafter"/>
</dbReference>
<evidence type="ECO:0000313" key="10">
    <source>
        <dbReference type="Proteomes" id="UP000494165"/>
    </source>
</evidence>
<feature type="region of interest" description="Disordered" evidence="8">
    <location>
        <begin position="1"/>
        <end position="20"/>
    </location>
</feature>
<dbReference type="EMBL" id="CADEPI010000047">
    <property type="protein sequence ID" value="CAB3369684.1"/>
    <property type="molecule type" value="Genomic_DNA"/>
</dbReference>
<protein>
    <recommendedName>
        <fullName evidence="4">DNA-directed primase/polymerase protein</fullName>
        <ecNumber evidence="6">2.7.7.102</ecNumber>
        <ecNumber evidence="2">2.7.7.7</ecNumber>
    </recommendedName>
</protein>
<evidence type="ECO:0000256" key="7">
    <source>
        <dbReference type="ARBA" id="ARBA00047303"/>
    </source>
</evidence>
<dbReference type="InterPro" id="IPR044917">
    <property type="entry name" value="PRIMPOL"/>
</dbReference>
<comment type="caution">
    <text evidence="9">The sequence shown here is derived from an EMBL/GenBank/DDBJ whole genome shotgun (WGS) entry which is preliminary data.</text>
</comment>
<comment type="catalytic activity">
    <reaction evidence="7">
        <text>DNA(n) + a 2'-deoxyribonucleoside 5'-triphosphate = DNA(n+1) + diphosphate</text>
        <dbReference type="Rhea" id="RHEA:22508"/>
        <dbReference type="Rhea" id="RHEA-COMP:17339"/>
        <dbReference type="Rhea" id="RHEA-COMP:17340"/>
        <dbReference type="ChEBI" id="CHEBI:33019"/>
        <dbReference type="ChEBI" id="CHEBI:61560"/>
        <dbReference type="ChEBI" id="CHEBI:173112"/>
        <dbReference type="EC" id="2.7.7.7"/>
    </reaction>
    <physiologicalReaction direction="left-to-right" evidence="7">
        <dbReference type="Rhea" id="RHEA:22509"/>
    </physiologicalReaction>
</comment>
<dbReference type="OrthoDB" id="5988181at2759"/>
<comment type="catalytic activity">
    <reaction evidence="5">
        <text>ssDNA + n NTP = ssDNA/pppN(pN)n-1 hybrid + (n-1) diphosphate.</text>
        <dbReference type="EC" id="2.7.7.102"/>
    </reaction>
</comment>
<sequence length="460" mass="52522">MSTDNDKIRMDRKRSASEMEKVDVAALLQGITAEDFDDDDEEEEQEKKYESEINVDLERCYFKYLQREAEVNTMHSALDAESRRWRFFRKQADLLDCFKEHRALNVMPFVYHDALRSTRTFVLVHPLELLYRTKDRTQNYFYEIIAEGVPSKLYLDLEFDKKANPDVDGEKMTNTVIELFVEHLNSKLNLSINSSSVVDLDSSTEVKFSRHVIFNTFFSFKDNSVVGALVRNVTQEGQHPQLRVRKKDGGQTCIVDLCVYTKNRHFRILGSTKFCRKAPLVLSDGANQTLSLQVTSGRLRDEVLFLSSLVTGSNNPILPYNVLATVQRPKPMAVVEQAKPESFSGMPRIDAFFQHILSPVGLQKILSYPRGYVVYSSGPSGYCLNKGAAHQRHRVYWVLAKRLGVYYQKCGDKSDCGDFRSPKQLLPEHLLLEARGPLDPWELCLSGPTSNAPLQLTLPT</sequence>
<keyword evidence="3" id="KW-0548">Nucleotidyltransferase</keyword>
<accession>A0A8S1CP80</accession>
<evidence type="ECO:0000256" key="5">
    <source>
        <dbReference type="ARBA" id="ARBA00044677"/>
    </source>
</evidence>
<keyword evidence="10" id="KW-1185">Reference proteome</keyword>
<dbReference type="PANTHER" id="PTHR31399:SF0">
    <property type="entry name" value="DNA-DIRECTED PRIMASE_POLYMERASE PROTEIN"/>
    <property type="match status" value="1"/>
</dbReference>
<gene>
    <name evidence="9" type="ORF">CLODIP_2_CD04216</name>
</gene>
<name>A0A8S1CP80_9INSE</name>
<dbReference type="Proteomes" id="UP000494165">
    <property type="component" value="Unassembled WGS sequence"/>
</dbReference>
<dbReference type="GO" id="GO:0005634">
    <property type="term" value="C:nucleus"/>
    <property type="evidence" value="ECO:0007669"/>
    <property type="project" value="TreeGrafter"/>
</dbReference>
<comment type="similarity">
    <text evidence="1">Belongs to the eukaryotic-type primase small subunit family.</text>
</comment>
<evidence type="ECO:0000256" key="2">
    <source>
        <dbReference type="ARBA" id="ARBA00012417"/>
    </source>
</evidence>
<dbReference type="AlphaFoldDB" id="A0A8S1CP80"/>
<dbReference type="GO" id="GO:0003682">
    <property type="term" value="F:chromatin binding"/>
    <property type="evidence" value="ECO:0007669"/>
    <property type="project" value="TreeGrafter"/>
</dbReference>
<dbReference type="EC" id="2.7.7.7" evidence="2"/>
<reference evidence="9 10" key="1">
    <citation type="submission" date="2020-04" db="EMBL/GenBank/DDBJ databases">
        <authorList>
            <person name="Alioto T."/>
            <person name="Alioto T."/>
            <person name="Gomez Garrido J."/>
        </authorList>
    </citation>
    <scope>NUCLEOTIDE SEQUENCE [LARGE SCALE GENOMIC DNA]</scope>
</reference>
<organism evidence="9 10">
    <name type="scientific">Cloeon dipterum</name>
    <dbReference type="NCBI Taxonomy" id="197152"/>
    <lineage>
        <taxon>Eukaryota</taxon>
        <taxon>Metazoa</taxon>
        <taxon>Ecdysozoa</taxon>
        <taxon>Arthropoda</taxon>
        <taxon>Hexapoda</taxon>
        <taxon>Insecta</taxon>
        <taxon>Pterygota</taxon>
        <taxon>Palaeoptera</taxon>
        <taxon>Ephemeroptera</taxon>
        <taxon>Pisciforma</taxon>
        <taxon>Baetidae</taxon>
        <taxon>Cloeon</taxon>
    </lineage>
</organism>
<dbReference type="GO" id="GO:0005759">
    <property type="term" value="C:mitochondrial matrix"/>
    <property type="evidence" value="ECO:0007669"/>
    <property type="project" value="TreeGrafter"/>
</dbReference>
<dbReference type="GO" id="GO:0006264">
    <property type="term" value="P:mitochondrial DNA replication"/>
    <property type="evidence" value="ECO:0007669"/>
    <property type="project" value="TreeGrafter"/>
</dbReference>
<dbReference type="EC" id="2.7.7.102" evidence="6"/>
<evidence type="ECO:0000256" key="4">
    <source>
        <dbReference type="ARBA" id="ARBA00026139"/>
    </source>
</evidence>
<evidence type="ECO:0000256" key="8">
    <source>
        <dbReference type="SAM" id="MobiDB-lite"/>
    </source>
</evidence>
<dbReference type="GO" id="GO:0031297">
    <property type="term" value="P:replication fork processing"/>
    <property type="evidence" value="ECO:0007669"/>
    <property type="project" value="TreeGrafter"/>
</dbReference>